<dbReference type="CDD" id="cd00257">
    <property type="entry name" value="beta-trefoil_FSCN-like"/>
    <property type="match status" value="1"/>
</dbReference>
<feature type="non-terminal residue" evidence="1">
    <location>
        <position position="1"/>
    </location>
</feature>
<protein>
    <submittedName>
        <fullName evidence="1">Uncharacterized protein</fullName>
    </submittedName>
</protein>
<sequence>YGDRYLQIGNFRIGVPDDADHWLYMTRTDDGDGRVIQGWHKDGSVNTHGQRRRQFSPTANLNRRQIQWHCGNIQAKLGSCSGITAGPGFIQFGDWRLAAFSYDYFSISHRSRNTAWRFKRDGTHWATAHQNHNGWDEHEAGYVPAGDVQEVKIGDRFIEFGKFWRLGEVSEDKLSISHSSGHTAYVWQKNGHVLGGPRTDNNLFNRRTTTEPTGVTFGDRFVQIGHFRIGDVDGWHFSISHVNSGLTAQIFTGNGHVHNGNGHRRDWQTTGPCRTRTNGADMASVKVDSGPSDLPYWRAFERFSVVDAGNGLVALHNARNNRFMKMSHGDMTASPIKPANRLPASGWYSEYFQIVDAGDGMVGLHNPYFNRFVQMQSNGHVQATGGRNARDLKHNKGWTFERFYMVPVKNYLQPGAWVGLFNPTAKRFLHMHGSGMGCSGQFHLFAVLQDWNTYERFRVVDAGNGMVALHNHIFNRYVSMIWNGQAHVMTRSSASPDDARAQCDRDSGFRV</sequence>
<dbReference type="EMBL" id="CAJNJA010039836">
    <property type="protein sequence ID" value="CAE7760330.1"/>
    <property type="molecule type" value="Genomic_DNA"/>
</dbReference>
<evidence type="ECO:0000313" key="2">
    <source>
        <dbReference type="Proteomes" id="UP000601435"/>
    </source>
</evidence>
<dbReference type="OrthoDB" id="418451at2759"/>
<dbReference type="Gene3D" id="2.80.10.50">
    <property type="match status" value="1"/>
</dbReference>
<dbReference type="AlphaFoldDB" id="A0A812XU33"/>
<comment type="caution">
    <text evidence="1">The sequence shown here is derived from an EMBL/GenBank/DDBJ whole genome shotgun (WGS) entry which is preliminary data.</text>
</comment>
<gene>
    <name evidence="1" type="ORF">SNEC2469_LOCUS22116</name>
</gene>
<accession>A0A812XU33</accession>
<name>A0A812XU33_9DINO</name>
<proteinExistence type="predicted"/>
<keyword evidence="2" id="KW-1185">Reference proteome</keyword>
<organism evidence="1 2">
    <name type="scientific">Symbiodinium necroappetens</name>
    <dbReference type="NCBI Taxonomy" id="1628268"/>
    <lineage>
        <taxon>Eukaryota</taxon>
        <taxon>Sar</taxon>
        <taxon>Alveolata</taxon>
        <taxon>Dinophyceae</taxon>
        <taxon>Suessiales</taxon>
        <taxon>Symbiodiniaceae</taxon>
        <taxon>Symbiodinium</taxon>
    </lineage>
</organism>
<reference evidence="1" key="1">
    <citation type="submission" date="2021-02" db="EMBL/GenBank/DDBJ databases">
        <authorList>
            <person name="Dougan E. K."/>
            <person name="Rhodes N."/>
            <person name="Thang M."/>
            <person name="Chan C."/>
        </authorList>
    </citation>
    <scope>NUCLEOTIDE SEQUENCE</scope>
</reference>
<evidence type="ECO:0000313" key="1">
    <source>
        <dbReference type="EMBL" id="CAE7760330.1"/>
    </source>
</evidence>
<dbReference type="Proteomes" id="UP000601435">
    <property type="component" value="Unassembled WGS sequence"/>
</dbReference>